<dbReference type="KEGG" id="mfa:Mfla_1453"/>
<evidence type="ECO:0000313" key="1">
    <source>
        <dbReference type="EMBL" id="ABE49721.1"/>
    </source>
</evidence>
<gene>
    <name evidence="1" type="ordered locus">Mfla_1453</name>
</gene>
<accession>Q1H1B6</accession>
<proteinExistence type="predicted"/>
<reference evidence="1 2" key="1">
    <citation type="submission" date="2006-03" db="EMBL/GenBank/DDBJ databases">
        <title>Complete sequence of Methylobacillus flagellatus KT.</title>
        <authorList>
            <consortium name="US DOE Joint Genome Institute"/>
            <person name="Copeland A."/>
            <person name="Lucas S."/>
            <person name="Lapidus A."/>
            <person name="Barry K."/>
            <person name="Detter J.C."/>
            <person name="Glavina del Rio T."/>
            <person name="Hammon N."/>
            <person name="Israni S."/>
            <person name="Dalin E."/>
            <person name="Tice H."/>
            <person name="Pitluck S."/>
            <person name="Brettin T."/>
            <person name="Bruce D."/>
            <person name="Han C."/>
            <person name="Tapia R."/>
            <person name="Saunders E."/>
            <person name="Gilna P."/>
            <person name="Schmutz J."/>
            <person name="Larimer F."/>
            <person name="Land M."/>
            <person name="Kyrpides N."/>
            <person name="Anderson I."/>
            <person name="Richardson P."/>
        </authorList>
    </citation>
    <scope>NUCLEOTIDE SEQUENCE [LARGE SCALE GENOMIC DNA]</scope>
    <source>
        <strain evidence="2">KT / ATCC 51484 / DSM 6875</strain>
    </source>
</reference>
<dbReference type="RefSeq" id="WP_011479675.1">
    <property type="nucleotide sequence ID" value="NC_007947.1"/>
</dbReference>
<sequence length="81" mass="9085">MSIFELLMVQVAIGVILCVVLRQSAFKATELDLLMARLIAACDGDTEKAWLLIDDERKLDSCSMTIDAVRSVLNRIEKSKR</sequence>
<dbReference type="Proteomes" id="UP000002440">
    <property type="component" value="Chromosome"/>
</dbReference>
<name>Q1H1B6_METFK</name>
<organism evidence="1 2">
    <name type="scientific">Methylobacillus flagellatus (strain ATCC 51484 / DSM 6875 / VKM B-1610 / KT)</name>
    <dbReference type="NCBI Taxonomy" id="265072"/>
    <lineage>
        <taxon>Bacteria</taxon>
        <taxon>Pseudomonadati</taxon>
        <taxon>Pseudomonadota</taxon>
        <taxon>Betaproteobacteria</taxon>
        <taxon>Nitrosomonadales</taxon>
        <taxon>Methylophilaceae</taxon>
        <taxon>Methylobacillus</taxon>
    </lineage>
</organism>
<protein>
    <submittedName>
        <fullName evidence="1">Uncharacterized protein</fullName>
    </submittedName>
</protein>
<evidence type="ECO:0000313" key="2">
    <source>
        <dbReference type="Proteomes" id="UP000002440"/>
    </source>
</evidence>
<dbReference type="EMBL" id="CP000284">
    <property type="protein sequence ID" value="ABE49721.1"/>
    <property type="molecule type" value="Genomic_DNA"/>
</dbReference>
<dbReference type="AlphaFoldDB" id="Q1H1B6"/>
<dbReference type="HOGENOM" id="CLU_2569866_0_0_4"/>
<keyword evidence="2" id="KW-1185">Reference proteome</keyword>